<dbReference type="EMBL" id="RKLX01000001">
    <property type="protein sequence ID" value="TGD20302.1"/>
    <property type="molecule type" value="Genomic_DNA"/>
</dbReference>
<sequence length="78" mass="8616">MEPAVSTVLAEVLSQLTAWGDLGDWRGLPGFQANRKPALGLEVSPIAGGTPGGRRRLVSPRKPLQDAKKRRSLREWRR</sequence>
<dbReference type="AlphaFoldDB" id="A0A4Z0JD17"/>
<dbReference type="Proteomes" id="UP000297348">
    <property type="component" value="Unassembled WGS sequence"/>
</dbReference>
<evidence type="ECO:0000313" key="3">
    <source>
        <dbReference type="Proteomes" id="UP000297348"/>
    </source>
</evidence>
<feature type="compositionally biased region" description="Basic and acidic residues" evidence="1">
    <location>
        <begin position="63"/>
        <end position="78"/>
    </location>
</feature>
<reference evidence="2 3" key="1">
    <citation type="submission" date="2018-10" db="EMBL/GenBank/DDBJ databases">
        <title>Lactobacillus sp. R7 and Lactobacillus sp. R19 isolated from fermented mustard green product of Taiwan.</title>
        <authorList>
            <person name="Lin S.-T."/>
        </authorList>
    </citation>
    <scope>NUCLEOTIDE SEQUENCE [LARGE SCALE GENOMIC DNA]</scope>
    <source>
        <strain evidence="2 3">BCRC 81129</strain>
    </source>
</reference>
<proteinExistence type="predicted"/>
<gene>
    <name evidence="2" type="ORF">EGT51_00700</name>
</gene>
<comment type="caution">
    <text evidence="2">The sequence shown here is derived from an EMBL/GenBank/DDBJ whole genome shotgun (WGS) entry which is preliminary data.</text>
</comment>
<name>A0A4Z0JD17_9LACO</name>
<evidence type="ECO:0000313" key="2">
    <source>
        <dbReference type="EMBL" id="TGD20302.1"/>
    </source>
</evidence>
<keyword evidence="3" id="KW-1185">Reference proteome</keyword>
<organism evidence="2 3">
    <name type="scientific">Levilactobacillus suantsaiihabitans</name>
    <dbReference type="NCBI Taxonomy" id="2487722"/>
    <lineage>
        <taxon>Bacteria</taxon>
        <taxon>Bacillati</taxon>
        <taxon>Bacillota</taxon>
        <taxon>Bacilli</taxon>
        <taxon>Lactobacillales</taxon>
        <taxon>Lactobacillaceae</taxon>
        <taxon>Levilactobacillus</taxon>
    </lineage>
</organism>
<evidence type="ECO:0000256" key="1">
    <source>
        <dbReference type="SAM" id="MobiDB-lite"/>
    </source>
</evidence>
<feature type="region of interest" description="Disordered" evidence="1">
    <location>
        <begin position="42"/>
        <end position="78"/>
    </location>
</feature>
<protein>
    <submittedName>
        <fullName evidence="2">Uncharacterized protein</fullName>
    </submittedName>
</protein>
<accession>A0A4Z0JD17</accession>